<dbReference type="GeneID" id="8858220"/>
<name>D2VXS4_NAEGR</name>
<dbReference type="Proteomes" id="UP000006671">
    <property type="component" value="Unassembled WGS sequence"/>
</dbReference>
<dbReference type="KEGG" id="ngr:NAEGRDRAFT_59532"/>
<dbReference type="AlphaFoldDB" id="D2VXS4"/>
<proteinExistence type="predicted"/>
<evidence type="ECO:0000313" key="3">
    <source>
        <dbReference type="Proteomes" id="UP000006671"/>
    </source>
</evidence>
<sequence>MSHKPRRFIRRSGALEESQLSSSLESYSTETSTSSSSSINIDKESSQVNDHQINPPPPIDEPTSPTNHHDNDSGGSVQVVTSPKKKRRFFKNVQSQDSPSLMNTSFTSDSVENATQLMMDVTSDNVDSPNIKDPMHEAPPIPAICETAVEEEKKEEQKELIEEQEEKPIDPIINEEVVRTEEINEENTGETEINEEEVKKPAKRSRKPRKKGVTVLHIDSTNCVMIGGRKFPVKKLSKRLIINLTDIIPELEDMDDLPVEITNLMEDFPEFFNEDRNKIKQTCFLTCSINALNTKKEEFIIDILFTQTIREYGFVTFYCHFCRTKQGCRMICDISKISNKREFYEKHNISKPDPNFQFTQRLPCMVTTCKDCFEKKELGDFDHYLYNGGWVCTHCRYSCDSPLCTKKSGISLSECKYDGKNALEQFIMMASDKADIKKQLSKVKAKKEEVITTKQEPARKRGRPSVKKETKVESSESEEEVELSSESSGSEEEVKITKRVTRSSKSTPSSSKSQSSSSSTKPSSNKKVKQENKTSISHKTPEKEAKQDNLSSKEEEEIIASPPKQPSISPIVKREMADSNAKELAKYFIGAACVARTTSNVNSSI</sequence>
<dbReference type="InParanoid" id="D2VXS4"/>
<protein>
    <submittedName>
        <fullName evidence="2">Predicted protein</fullName>
    </submittedName>
</protein>
<feature type="region of interest" description="Disordered" evidence="1">
    <location>
        <begin position="183"/>
        <end position="211"/>
    </location>
</feature>
<feature type="compositionally biased region" description="Low complexity" evidence="1">
    <location>
        <begin position="503"/>
        <end position="525"/>
    </location>
</feature>
<feature type="compositionally biased region" description="Low complexity" evidence="1">
    <location>
        <begin position="15"/>
        <end position="38"/>
    </location>
</feature>
<accession>D2VXS4</accession>
<evidence type="ECO:0000256" key="1">
    <source>
        <dbReference type="SAM" id="MobiDB-lite"/>
    </source>
</evidence>
<dbReference type="RefSeq" id="XP_002671132.1">
    <property type="nucleotide sequence ID" value="XM_002671086.1"/>
</dbReference>
<feature type="compositionally biased region" description="Basic residues" evidence="1">
    <location>
        <begin position="1"/>
        <end position="10"/>
    </location>
</feature>
<evidence type="ECO:0000313" key="2">
    <source>
        <dbReference type="EMBL" id="EFC38388.1"/>
    </source>
</evidence>
<feature type="compositionally biased region" description="Basic and acidic residues" evidence="1">
    <location>
        <begin position="539"/>
        <end position="553"/>
    </location>
</feature>
<reference evidence="2 3" key="1">
    <citation type="journal article" date="2010" name="Cell">
        <title>The genome of Naegleria gruberi illuminates early eukaryotic versatility.</title>
        <authorList>
            <person name="Fritz-Laylin L.K."/>
            <person name="Prochnik S.E."/>
            <person name="Ginger M.L."/>
            <person name="Dacks J.B."/>
            <person name="Carpenter M.L."/>
            <person name="Field M.C."/>
            <person name="Kuo A."/>
            <person name="Paredez A."/>
            <person name="Chapman J."/>
            <person name="Pham J."/>
            <person name="Shu S."/>
            <person name="Neupane R."/>
            <person name="Cipriano M."/>
            <person name="Mancuso J."/>
            <person name="Tu H."/>
            <person name="Salamov A."/>
            <person name="Lindquist E."/>
            <person name="Shapiro H."/>
            <person name="Lucas S."/>
            <person name="Grigoriev I.V."/>
            <person name="Cande W.Z."/>
            <person name="Fulton C."/>
            <person name="Rokhsar D.S."/>
            <person name="Dawson S.C."/>
        </authorList>
    </citation>
    <scope>NUCLEOTIDE SEQUENCE [LARGE SCALE GENOMIC DNA]</scope>
    <source>
        <strain evidence="2 3">NEG-M</strain>
    </source>
</reference>
<feature type="compositionally biased region" description="Acidic residues" evidence="1">
    <location>
        <begin position="183"/>
        <end position="195"/>
    </location>
</feature>
<keyword evidence="3" id="KW-1185">Reference proteome</keyword>
<gene>
    <name evidence="2" type="ORF">NAEGRDRAFT_59532</name>
</gene>
<dbReference type="VEuPathDB" id="AmoebaDB:NAEGRDRAFT_59532"/>
<feature type="compositionally biased region" description="Basic and acidic residues" evidence="1">
    <location>
        <begin position="446"/>
        <end position="459"/>
    </location>
</feature>
<organism evidence="3">
    <name type="scientific">Naegleria gruberi</name>
    <name type="common">Amoeba</name>
    <dbReference type="NCBI Taxonomy" id="5762"/>
    <lineage>
        <taxon>Eukaryota</taxon>
        <taxon>Discoba</taxon>
        <taxon>Heterolobosea</taxon>
        <taxon>Tetramitia</taxon>
        <taxon>Eutetramitia</taxon>
        <taxon>Vahlkampfiidae</taxon>
        <taxon>Naegleria</taxon>
    </lineage>
</organism>
<dbReference type="OMA" id="CTASICK"/>
<feature type="region of interest" description="Disordered" evidence="1">
    <location>
        <begin position="444"/>
        <end position="572"/>
    </location>
</feature>
<dbReference type="EMBL" id="GG738908">
    <property type="protein sequence ID" value="EFC38388.1"/>
    <property type="molecule type" value="Genomic_DNA"/>
</dbReference>
<feature type="compositionally biased region" description="Polar residues" evidence="1">
    <location>
        <begin position="92"/>
        <end position="106"/>
    </location>
</feature>
<feature type="compositionally biased region" description="Basic residues" evidence="1">
    <location>
        <begin position="201"/>
        <end position="211"/>
    </location>
</feature>
<feature type="region of interest" description="Disordered" evidence="1">
    <location>
        <begin position="1"/>
        <end position="106"/>
    </location>
</feature>